<protein>
    <recommendedName>
        <fullName evidence="7">Chromosome segregation in meiosis protein</fullName>
    </recommendedName>
</protein>
<sequence length="256" mass="28599">MPAAVSPMTGVESGNAPRDDLDGLFDDLLQENSNANNTNANPHSNDIDEEVKITKKRKPVAKLDENRLLSAAGIPKLRKISKQKFKFRGKGHEFTDMAKLLNTYQLWLDDMFPKAKFLDGLAMVEKLGHKKKIQIYRKEWIDEGKPRTIEDDLDDLIGSREEPAVTTQSNGADAQTEQIFEPDEDELDALMGAAPVQHEKTAAGPQQEQEPDMDELDALLAEQQEADTGQKSLFRGPTQADNDFADEEEAMAGMEW</sequence>
<reference evidence="10 11" key="1">
    <citation type="submission" date="2024-07" db="EMBL/GenBank/DDBJ databases">
        <title>Draft sequence of the Neodothiora populina.</title>
        <authorList>
            <person name="Drown D.D."/>
            <person name="Schuette U.S."/>
            <person name="Buechlein A.B."/>
            <person name="Rusch D.R."/>
            <person name="Winton L.W."/>
            <person name="Adams G.A."/>
        </authorList>
    </citation>
    <scope>NUCLEOTIDE SEQUENCE [LARGE SCALE GENOMIC DNA]</scope>
    <source>
        <strain evidence="10 11">CPC 39397</strain>
    </source>
</reference>
<dbReference type="Pfam" id="PF07962">
    <property type="entry name" value="Swi3"/>
    <property type="match status" value="1"/>
</dbReference>
<feature type="domain" description="Chromosome segregation in meiosis protein 3" evidence="9">
    <location>
        <begin position="62"/>
        <end position="144"/>
    </location>
</feature>
<dbReference type="Proteomes" id="UP001562354">
    <property type="component" value="Unassembled WGS sequence"/>
</dbReference>
<comment type="subcellular location">
    <subcellularLocation>
        <location evidence="1 7">Nucleus</location>
    </subcellularLocation>
</comment>
<keyword evidence="3 7" id="KW-0227">DNA damage</keyword>
<dbReference type="InterPro" id="IPR040038">
    <property type="entry name" value="TIPIN/Csm3/Swi3"/>
</dbReference>
<evidence type="ECO:0000256" key="7">
    <source>
        <dbReference type="RuleBase" id="RU366049"/>
    </source>
</evidence>
<dbReference type="PANTHER" id="PTHR13220">
    <property type="entry name" value="TIMELESS INTERACTING-RELATED"/>
    <property type="match status" value="1"/>
</dbReference>
<evidence type="ECO:0000256" key="2">
    <source>
        <dbReference type="ARBA" id="ARBA00006075"/>
    </source>
</evidence>
<dbReference type="InterPro" id="IPR012923">
    <property type="entry name" value="Csm3"/>
</dbReference>
<evidence type="ECO:0000256" key="5">
    <source>
        <dbReference type="ARBA" id="ARBA00023242"/>
    </source>
</evidence>
<evidence type="ECO:0000313" key="11">
    <source>
        <dbReference type="Proteomes" id="UP001562354"/>
    </source>
</evidence>
<gene>
    <name evidence="10" type="ORF">AAFC00_001528</name>
</gene>
<feature type="region of interest" description="Disordered" evidence="8">
    <location>
        <begin position="1"/>
        <end position="47"/>
    </location>
</feature>
<comment type="caution">
    <text evidence="10">The sequence shown here is derived from an EMBL/GenBank/DDBJ whole genome shotgun (WGS) entry which is preliminary data.</text>
</comment>
<name>A0ABR3PP80_9PEZI</name>
<keyword evidence="5 7" id="KW-0539">Nucleus</keyword>
<keyword evidence="11" id="KW-1185">Reference proteome</keyword>
<dbReference type="PANTHER" id="PTHR13220:SF11">
    <property type="entry name" value="TIMELESS-INTERACTING PROTEIN"/>
    <property type="match status" value="1"/>
</dbReference>
<evidence type="ECO:0000259" key="9">
    <source>
        <dbReference type="Pfam" id="PF07962"/>
    </source>
</evidence>
<comment type="function">
    <text evidence="7">Plays an important role in the control of DNA replication and the maintenance of replication fork stability.</text>
</comment>
<evidence type="ECO:0000256" key="8">
    <source>
        <dbReference type="SAM" id="MobiDB-lite"/>
    </source>
</evidence>
<proteinExistence type="inferred from homology"/>
<organism evidence="10 11">
    <name type="scientific">Neodothiora populina</name>
    <dbReference type="NCBI Taxonomy" id="2781224"/>
    <lineage>
        <taxon>Eukaryota</taxon>
        <taxon>Fungi</taxon>
        <taxon>Dikarya</taxon>
        <taxon>Ascomycota</taxon>
        <taxon>Pezizomycotina</taxon>
        <taxon>Dothideomycetes</taxon>
        <taxon>Dothideomycetidae</taxon>
        <taxon>Dothideales</taxon>
        <taxon>Dothioraceae</taxon>
        <taxon>Neodothiora</taxon>
    </lineage>
</organism>
<keyword evidence="6 7" id="KW-0131">Cell cycle</keyword>
<evidence type="ECO:0000256" key="1">
    <source>
        <dbReference type="ARBA" id="ARBA00004123"/>
    </source>
</evidence>
<dbReference type="RefSeq" id="XP_069204203.1">
    <property type="nucleotide sequence ID" value="XM_069340731.1"/>
</dbReference>
<evidence type="ECO:0000256" key="4">
    <source>
        <dbReference type="ARBA" id="ARBA00022880"/>
    </source>
</evidence>
<keyword evidence="4" id="KW-0236">DNA replication inhibitor</keyword>
<feature type="region of interest" description="Disordered" evidence="8">
    <location>
        <begin position="198"/>
        <end position="256"/>
    </location>
</feature>
<dbReference type="EMBL" id="JBFMKM010000003">
    <property type="protein sequence ID" value="KAL1311354.1"/>
    <property type="molecule type" value="Genomic_DNA"/>
</dbReference>
<comment type="similarity">
    <text evidence="2 7">Belongs to the CSM3 family.</text>
</comment>
<evidence type="ECO:0000256" key="6">
    <source>
        <dbReference type="ARBA" id="ARBA00023306"/>
    </source>
</evidence>
<feature type="compositionally biased region" description="Low complexity" evidence="8">
    <location>
        <begin position="32"/>
        <end position="44"/>
    </location>
</feature>
<evidence type="ECO:0000313" key="10">
    <source>
        <dbReference type="EMBL" id="KAL1311354.1"/>
    </source>
</evidence>
<evidence type="ECO:0000256" key="3">
    <source>
        <dbReference type="ARBA" id="ARBA00022763"/>
    </source>
</evidence>
<dbReference type="GeneID" id="95975231"/>
<accession>A0ABR3PP80</accession>